<comment type="subcellular location">
    <subcellularLocation>
        <location evidence="1">Nucleus</location>
        <location evidence="1">Nucleolus</location>
    </subcellularLocation>
    <subcellularLocation>
        <location evidence="2">Nucleus</location>
        <location evidence="2">Nucleoplasm</location>
    </subcellularLocation>
</comment>
<dbReference type="GO" id="GO:0006364">
    <property type="term" value="P:rRNA processing"/>
    <property type="evidence" value="ECO:0007669"/>
    <property type="project" value="TreeGrafter"/>
</dbReference>
<dbReference type="Pfam" id="PF07767">
    <property type="entry name" value="Nop53"/>
    <property type="match status" value="1"/>
</dbReference>
<feature type="region of interest" description="Disordered" evidence="7">
    <location>
        <begin position="288"/>
        <end position="318"/>
    </location>
</feature>
<feature type="region of interest" description="Disordered" evidence="7">
    <location>
        <begin position="37"/>
        <end position="153"/>
    </location>
</feature>
<protein>
    <recommendedName>
        <fullName evidence="4">Ribosome biogenesis protein NOP53</fullName>
    </recommendedName>
</protein>
<feature type="compositionally biased region" description="Basic and acidic residues" evidence="7">
    <location>
        <begin position="209"/>
        <end position="222"/>
    </location>
</feature>
<dbReference type="GO" id="GO:0008097">
    <property type="term" value="F:5S rRNA binding"/>
    <property type="evidence" value="ECO:0007669"/>
    <property type="project" value="TreeGrafter"/>
</dbReference>
<keyword evidence="6" id="KW-0539">Nucleus</keyword>
<dbReference type="Proteomes" id="UP001210211">
    <property type="component" value="Unassembled WGS sequence"/>
</dbReference>
<comment type="caution">
    <text evidence="8">The sequence shown here is derived from an EMBL/GenBank/DDBJ whole genome shotgun (WGS) entry which is preliminary data.</text>
</comment>
<evidence type="ECO:0000256" key="7">
    <source>
        <dbReference type="SAM" id="MobiDB-lite"/>
    </source>
</evidence>
<dbReference type="InterPro" id="IPR011687">
    <property type="entry name" value="Nop53/GLTSCR2"/>
</dbReference>
<evidence type="ECO:0000256" key="4">
    <source>
        <dbReference type="ARBA" id="ARBA00018339"/>
    </source>
</evidence>
<feature type="compositionally biased region" description="Basic residues" evidence="7">
    <location>
        <begin position="135"/>
        <end position="144"/>
    </location>
</feature>
<feature type="compositionally biased region" description="Basic and acidic residues" evidence="7">
    <location>
        <begin position="65"/>
        <end position="80"/>
    </location>
</feature>
<dbReference type="GO" id="GO:0005654">
    <property type="term" value="C:nucleoplasm"/>
    <property type="evidence" value="ECO:0007669"/>
    <property type="project" value="UniProtKB-SubCell"/>
</dbReference>
<dbReference type="EMBL" id="JAMRDG010000001">
    <property type="protein sequence ID" value="KAJ3703477.1"/>
    <property type="molecule type" value="Genomic_DNA"/>
</dbReference>
<sequence length="369" mass="41812">MGKAAKGSRKGKKAWRANISTADIEDYLEEATRQSYCSLPDSSLPDSSLFFLSSDTNNKSKPKRKTELQREKPLRHEAPLRKNPAVVPLPPSATSKQPIQTKRKSSHSHSHSNQQEEEEDDADIWNNDDGNLNQNHHKKKKKRPTTTAATPIPAVEIEPLGCSFNPPFEAHQDALAKAVADEMQKLYKIELAPDPVPLTVAGEVVPDEEKFFLDADDGHESNNEDTNQGEEDLSASRKSNTKKVTRVELNRRARRKELLRAEAEAKKIQNLSKEIDSLPDILKEIEKEDEEKEKRHTRRVVAKQERLKTAPPRLGKPKFVPPPVQVLLTEEITGSLRKLKGCCTLARDRFKSLEKRALIVPRSNKRHRY</sequence>
<reference evidence="8 9" key="1">
    <citation type="journal article" date="2022" name="Cell">
        <title>Repeat-based holocentromeres influence genome architecture and karyotype evolution.</title>
        <authorList>
            <person name="Hofstatter P.G."/>
            <person name="Thangavel G."/>
            <person name="Lux T."/>
            <person name="Neumann P."/>
            <person name="Vondrak T."/>
            <person name="Novak P."/>
            <person name="Zhang M."/>
            <person name="Costa L."/>
            <person name="Castellani M."/>
            <person name="Scott A."/>
            <person name="Toegelov H."/>
            <person name="Fuchs J."/>
            <person name="Mata-Sucre Y."/>
            <person name="Dias Y."/>
            <person name="Vanzela A.L.L."/>
            <person name="Huettel B."/>
            <person name="Almeida C.C.S."/>
            <person name="Simkova H."/>
            <person name="Souza G."/>
            <person name="Pedrosa-Harand A."/>
            <person name="Macas J."/>
            <person name="Mayer K.F.X."/>
            <person name="Houben A."/>
            <person name="Marques A."/>
        </authorList>
    </citation>
    <scope>NUCLEOTIDE SEQUENCE [LARGE SCALE GENOMIC DNA]</scope>
    <source>
        <strain evidence="8">RhyTen1mFocal</strain>
    </source>
</reference>
<dbReference type="PANTHER" id="PTHR14211">
    <property type="entry name" value="GLIOMA SUPPRESSOR CANDIDATE REGION GENE 2"/>
    <property type="match status" value="1"/>
</dbReference>
<feature type="region of interest" description="Disordered" evidence="7">
    <location>
        <begin position="209"/>
        <end position="249"/>
    </location>
</feature>
<keyword evidence="9" id="KW-1185">Reference proteome</keyword>
<feature type="compositionally biased region" description="Basic residues" evidence="7">
    <location>
        <begin position="101"/>
        <end position="110"/>
    </location>
</feature>
<accession>A0AAD5ZT07</accession>
<dbReference type="PIRSF" id="PIRSF017302">
    <property type="entry name" value="Gltscr2"/>
    <property type="match status" value="1"/>
</dbReference>
<dbReference type="GO" id="GO:0000027">
    <property type="term" value="P:ribosomal large subunit assembly"/>
    <property type="evidence" value="ECO:0007669"/>
    <property type="project" value="TreeGrafter"/>
</dbReference>
<keyword evidence="5" id="KW-0690">Ribosome biogenesis</keyword>
<evidence type="ECO:0000256" key="6">
    <source>
        <dbReference type="ARBA" id="ARBA00023242"/>
    </source>
</evidence>
<evidence type="ECO:0000256" key="2">
    <source>
        <dbReference type="ARBA" id="ARBA00004642"/>
    </source>
</evidence>
<organism evidence="8 9">
    <name type="scientific">Rhynchospora tenuis</name>
    <dbReference type="NCBI Taxonomy" id="198213"/>
    <lineage>
        <taxon>Eukaryota</taxon>
        <taxon>Viridiplantae</taxon>
        <taxon>Streptophyta</taxon>
        <taxon>Embryophyta</taxon>
        <taxon>Tracheophyta</taxon>
        <taxon>Spermatophyta</taxon>
        <taxon>Magnoliopsida</taxon>
        <taxon>Liliopsida</taxon>
        <taxon>Poales</taxon>
        <taxon>Cyperaceae</taxon>
        <taxon>Cyperoideae</taxon>
        <taxon>Rhynchosporeae</taxon>
        <taxon>Rhynchospora</taxon>
    </lineage>
</organism>
<evidence type="ECO:0000256" key="1">
    <source>
        <dbReference type="ARBA" id="ARBA00004604"/>
    </source>
</evidence>
<evidence type="ECO:0000256" key="5">
    <source>
        <dbReference type="ARBA" id="ARBA00022517"/>
    </source>
</evidence>
<evidence type="ECO:0000256" key="3">
    <source>
        <dbReference type="ARBA" id="ARBA00008838"/>
    </source>
</evidence>
<dbReference type="PANTHER" id="PTHR14211:SF7">
    <property type="entry name" value="RIBOSOME BIOGENESIS PROTEIN NOP53"/>
    <property type="match status" value="1"/>
</dbReference>
<feature type="compositionally biased region" description="Low complexity" evidence="7">
    <location>
        <begin position="38"/>
        <end position="55"/>
    </location>
</feature>
<gene>
    <name evidence="8" type="ORF">LUZ61_007182</name>
</gene>
<evidence type="ECO:0000313" key="8">
    <source>
        <dbReference type="EMBL" id="KAJ3703477.1"/>
    </source>
</evidence>
<comment type="similarity">
    <text evidence="3">Belongs to the NOP53 family.</text>
</comment>
<dbReference type="GO" id="GO:0005730">
    <property type="term" value="C:nucleolus"/>
    <property type="evidence" value="ECO:0007669"/>
    <property type="project" value="UniProtKB-SubCell"/>
</dbReference>
<dbReference type="AlphaFoldDB" id="A0AAD5ZT07"/>
<name>A0AAD5ZT07_9POAL</name>
<proteinExistence type="inferred from homology"/>
<evidence type="ECO:0000313" key="9">
    <source>
        <dbReference type="Proteomes" id="UP001210211"/>
    </source>
</evidence>